<name>A0ABW9K6Y3_9FLAO</name>
<dbReference type="NCBIfam" id="TIGR03696">
    <property type="entry name" value="Rhs_assc_core"/>
    <property type="match status" value="1"/>
</dbReference>
<evidence type="ECO:0000313" key="1">
    <source>
        <dbReference type="EMBL" id="MFN1219075.1"/>
    </source>
</evidence>
<sequence length="372" mass="42489">MKKLFGTVTTDYLDGFQYENGTLKFFPTAEGYYNAETGKYVYNYTDHLGNTRLSYFKNGAGAEIIEESNYYPFGLKHEGYNVLSGNPAYKYKYNGKELQETGMYSYGWREYMPDIGRFNRSDRFSEKYANVNPFHYANNNPVMFNEIKGDSIRVHFYNEAGKQINNIPNAVQKMFNEEFGIKVGYNDKTEMLYYISNFESKLSQSETATNLLIKDLTSKKNEGDITFGYNLKGLGGGTVLGGQWLSKLTQIDLGDFDSSGAYKNFKYHNLPIRAYNLARTFEHEYLGHHLLKSGGFGDGIGKYDLGKVSVTADAYSRERGLPERLNYGSLETNSMVFFGNTSDYSSPKEMRKAVEKMVQDNKNNSYLQPIKQ</sequence>
<accession>A0ABW9K6Y3</accession>
<reference evidence="1 2" key="1">
    <citation type="submission" date="2024-12" db="EMBL/GenBank/DDBJ databases">
        <title>Draft genome sequence of Chryseobacterium kwangjuense AG447.</title>
        <authorList>
            <person name="Cheptsov V.S."/>
            <person name="Belov A."/>
            <person name="Zavarzina A.G."/>
        </authorList>
    </citation>
    <scope>NUCLEOTIDE SEQUENCE [LARGE SCALE GENOMIC DNA]</scope>
    <source>
        <strain evidence="1 2">AG447</strain>
    </source>
</reference>
<dbReference type="RefSeq" id="WP_409357847.1">
    <property type="nucleotide sequence ID" value="NZ_JBJXVJ010000004.1"/>
</dbReference>
<protein>
    <submittedName>
        <fullName evidence="1">RHS repeat domain-containing protein</fullName>
    </submittedName>
</protein>
<dbReference type="InterPro" id="IPR022385">
    <property type="entry name" value="Rhs_assc_core"/>
</dbReference>
<dbReference type="Proteomes" id="UP001634154">
    <property type="component" value="Unassembled WGS sequence"/>
</dbReference>
<keyword evidence="2" id="KW-1185">Reference proteome</keyword>
<evidence type="ECO:0000313" key="2">
    <source>
        <dbReference type="Proteomes" id="UP001634154"/>
    </source>
</evidence>
<proteinExistence type="predicted"/>
<dbReference type="EMBL" id="JBJXVJ010000004">
    <property type="protein sequence ID" value="MFN1219075.1"/>
    <property type="molecule type" value="Genomic_DNA"/>
</dbReference>
<dbReference type="PANTHER" id="PTHR32305">
    <property type="match status" value="1"/>
</dbReference>
<dbReference type="PANTHER" id="PTHR32305:SF15">
    <property type="entry name" value="PROTEIN RHSA-RELATED"/>
    <property type="match status" value="1"/>
</dbReference>
<dbReference type="InterPro" id="IPR050708">
    <property type="entry name" value="T6SS_VgrG/RHS"/>
</dbReference>
<gene>
    <name evidence="1" type="ORF">ACKW6Q_19070</name>
</gene>
<comment type="caution">
    <text evidence="1">The sequence shown here is derived from an EMBL/GenBank/DDBJ whole genome shotgun (WGS) entry which is preliminary data.</text>
</comment>
<organism evidence="1 2">
    <name type="scientific">Chryseobacterium kwangjuense</name>
    <dbReference type="NCBI Taxonomy" id="267125"/>
    <lineage>
        <taxon>Bacteria</taxon>
        <taxon>Pseudomonadati</taxon>
        <taxon>Bacteroidota</taxon>
        <taxon>Flavobacteriia</taxon>
        <taxon>Flavobacteriales</taxon>
        <taxon>Weeksellaceae</taxon>
        <taxon>Chryseobacterium group</taxon>
        <taxon>Chryseobacterium</taxon>
    </lineage>
</organism>
<dbReference type="Gene3D" id="2.180.10.10">
    <property type="entry name" value="RHS repeat-associated core"/>
    <property type="match status" value="1"/>
</dbReference>